<dbReference type="EMBL" id="JAGRRH010000018">
    <property type="protein sequence ID" value="KAG7350241.1"/>
    <property type="molecule type" value="Genomic_DNA"/>
</dbReference>
<name>A0A9K3KVG4_9STRA</name>
<reference evidence="1" key="1">
    <citation type="journal article" date="2021" name="Sci. Rep.">
        <title>Diploid genomic architecture of Nitzschia inconspicua, an elite biomass production diatom.</title>
        <authorList>
            <person name="Oliver A."/>
            <person name="Podell S."/>
            <person name="Pinowska A."/>
            <person name="Traller J.C."/>
            <person name="Smith S.R."/>
            <person name="McClure R."/>
            <person name="Beliaev A."/>
            <person name="Bohutskyi P."/>
            <person name="Hill E.A."/>
            <person name="Rabines A."/>
            <person name="Zheng H."/>
            <person name="Allen L.Z."/>
            <person name="Kuo A."/>
            <person name="Grigoriev I.V."/>
            <person name="Allen A.E."/>
            <person name="Hazlebeck D."/>
            <person name="Allen E.E."/>
        </authorList>
    </citation>
    <scope>NUCLEOTIDE SEQUENCE</scope>
    <source>
        <strain evidence="1">Hildebrandi</strain>
    </source>
</reference>
<evidence type="ECO:0000313" key="2">
    <source>
        <dbReference type="Proteomes" id="UP000693970"/>
    </source>
</evidence>
<reference evidence="1" key="2">
    <citation type="submission" date="2021-04" db="EMBL/GenBank/DDBJ databases">
        <authorList>
            <person name="Podell S."/>
        </authorList>
    </citation>
    <scope>NUCLEOTIDE SEQUENCE</scope>
    <source>
        <strain evidence="1">Hildebrandi</strain>
    </source>
</reference>
<keyword evidence="2" id="KW-1185">Reference proteome</keyword>
<proteinExistence type="predicted"/>
<protein>
    <submittedName>
        <fullName evidence="1">Uncharacterized protein</fullName>
    </submittedName>
</protein>
<organism evidence="1 2">
    <name type="scientific">Nitzschia inconspicua</name>
    <dbReference type="NCBI Taxonomy" id="303405"/>
    <lineage>
        <taxon>Eukaryota</taxon>
        <taxon>Sar</taxon>
        <taxon>Stramenopiles</taxon>
        <taxon>Ochrophyta</taxon>
        <taxon>Bacillariophyta</taxon>
        <taxon>Bacillariophyceae</taxon>
        <taxon>Bacillariophycidae</taxon>
        <taxon>Bacillariales</taxon>
        <taxon>Bacillariaceae</taxon>
        <taxon>Nitzschia</taxon>
    </lineage>
</organism>
<dbReference type="AlphaFoldDB" id="A0A9K3KVG4"/>
<accession>A0A9K3KVG4</accession>
<comment type="caution">
    <text evidence="1">The sequence shown here is derived from an EMBL/GenBank/DDBJ whole genome shotgun (WGS) entry which is preliminary data.</text>
</comment>
<sequence>MMKQILLQTSHVLQHQRHLLQNQRPCDSSSNNDRTILFATLPGNLIRMADFLVSNQTDSTMSYRRNIIQSRTCTMNGSVRIRWMEIRHKCKWRNNYDSTASKQFSRLKMIVDNVVKTVAESSDPNVTTNSVVALIDCEEQFLRDR</sequence>
<gene>
    <name evidence="1" type="ORF">IV203_009601</name>
</gene>
<evidence type="ECO:0000313" key="1">
    <source>
        <dbReference type="EMBL" id="KAG7350241.1"/>
    </source>
</evidence>
<dbReference type="Proteomes" id="UP000693970">
    <property type="component" value="Unassembled WGS sequence"/>
</dbReference>